<accession>A0A0C1ZIK1</accession>
<proteinExistence type="predicted"/>
<evidence type="ECO:0000313" key="3">
    <source>
        <dbReference type="Proteomes" id="UP000031599"/>
    </source>
</evidence>
<protein>
    <submittedName>
        <fullName evidence="2">Uncharacterized protein</fullName>
    </submittedName>
</protein>
<comment type="caution">
    <text evidence="2">The sequence shown here is derived from an EMBL/GenBank/DDBJ whole genome shotgun (WGS) entry which is preliminary data.</text>
</comment>
<dbReference type="EMBL" id="JMCC02000026">
    <property type="protein sequence ID" value="KIG17364.1"/>
    <property type="molecule type" value="Genomic_DNA"/>
</dbReference>
<evidence type="ECO:0000256" key="1">
    <source>
        <dbReference type="SAM" id="MobiDB-lite"/>
    </source>
</evidence>
<dbReference type="AlphaFoldDB" id="A0A0C1ZIK1"/>
<name>A0A0C1ZIK1_9BACT</name>
<evidence type="ECO:0000313" key="2">
    <source>
        <dbReference type="EMBL" id="KIG17364.1"/>
    </source>
</evidence>
<organism evidence="2 3">
    <name type="scientific">Enhygromyxa salina</name>
    <dbReference type="NCBI Taxonomy" id="215803"/>
    <lineage>
        <taxon>Bacteria</taxon>
        <taxon>Pseudomonadati</taxon>
        <taxon>Myxococcota</taxon>
        <taxon>Polyangia</taxon>
        <taxon>Nannocystales</taxon>
        <taxon>Nannocystaceae</taxon>
        <taxon>Enhygromyxa</taxon>
    </lineage>
</organism>
<feature type="region of interest" description="Disordered" evidence="1">
    <location>
        <begin position="1"/>
        <end position="39"/>
    </location>
</feature>
<dbReference type="Proteomes" id="UP000031599">
    <property type="component" value="Unassembled WGS sequence"/>
</dbReference>
<sequence>MGAPKLSSCHRGHRIRSALTERTNSRHRELRPLAPALHI</sequence>
<gene>
    <name evidence="2" type="ORF">DB30_03421</name>
</gene>
<reference evidence="2 3" key="1">
    <citation type="submission" date="2014-12" db="EMBL/GenBank/DDBJ databases">
        <title>Genome assembly of Enhygromyxa salina DSM 15201.</title>
        <authorList>
            <person name="Sharma G."/>
            <person name="Subramanian S."/>
        </authorList>
    </citation>
    <scope>NUCLEOTIDE SEQUENCE [LARGE SCALE GENOMIC DNA]</scope>
    <source>
        <strain evidence="2 3">DSM 15201</strain>
    </source>
</reference>